<dbReference type="FunFam" id="3.30.70.270:FF:000003">
    <property type="entry name" value="Transposon Ty3-G Gag-Pol polyprotein"/>
    <property type="match status" value="1"/>
</dbReference>
<evidence type="ECO:0000256" key="7">
    <source>
        <dbReference type="ARBA" id="ARBA00022918"/>
    </source>
</evidence>
<accession>A0A284RXP7</accession>
<dbReference type="GO" id="GO:0016787">
    <property type="term" value="F:hydrolase activity"/>
    <property type="evidence" value="ECO:0007669"/>
    <property type="project" value="UniProtKB-KW"/>
</dbReference>
<keyword evidence="11" id="KW-1185">Reference proteome</keyword>
<dbReference type="Pfam" id="PF00665">
    <property type="entry name" value="rve"/>
    <property type="match status" value="1"/>
</dbReference>
<dbReference type="AlphaFoldDB" id="A0A284RXP7"/>
<dbReference type="OrthoDB" id="3018369at2759"/>
<dbReference type="InterPro" id="IPR000477">
    <property type="entry name" value="RT_dom"/>
</dbReference>
<organism evidence="10 11">
    <name type="scientific">Armillaria ostoyae</name>
    <name type="common">Armillaria root rot fungus</name>
    <dbReference type="NCBI Taxonomy" id="47428"/>
    <lineage>
        <taxon>Eukaryota</taxon>
        <taxon>Fungi</taxon>
        <taxon>Dikarya</taxon>
        <taxon>Basidiomycota</taxon>
        <taxon>Agaricomycotina</taxon>
        <taxon>Agaricomycetes</taxon>
        <taxon>Agaricomycetidae</taxon>
        <taxon>Agaricales</taxon>
        <taxon>Marasmiineae</taxon>
        <taxon>Physalacriaceae</taxon>
        <taxon>Armillaria</taxon>
    </lineage>
</organism>
<evidence type="ECO:0000313" key="11">
    <source>
        <dbReference type="Proteomes" id="UP000219338"/>
    </source>
</evidence>
<dbReference type="Pfam" id="PF17917">
    <property type="entry name" value="RT_RNaseH"/>
    <property type="match status" value="1"/>
</dbReference>
<evidence type="ECO:0008006" key="12">
    <source>
        <dbReference type="Google" id="ProtNLM"/>
    </source>
</evidence>
<dbReference type="Proteomes" id="UP000219338">
    <property type="component" value="Unassembled WGS sequence"/>
</dbReference>
<dbReference type="Pfam" id="PF17921">
    <property type="entry name" value="Integrase_H2C2"/>
    <property type="match status" value="1"/>
</dbReference>
<evidence type="ECO:0000256" key="1">
    <source>
        <dbReference type="ARBA" id="ARBA00022679"/>
    </source>
</evidence>
<dbReference type="GO" id="GO:0004519">
    <property type="term" value="F:endonuclease activity"/>
    <property type="evidence" value="ECO:0007669"/>
    <property type="project" value="UniProtKB-KW"/>
</dbReference>
<gene>
    <name evidence="10" type="ORF">ARMOST_16967</name>
</gene>
<keyword evidence="6" id="KW-0694">RNA-binding</keyword>
<evidence type="ECO:0000256" key="5">
    <source>
        <dbReference type="ARBA" id="ARBA00022801"/>
    </source>
</evidence>
<evidence type="ECO:0000256" key="6">
    <source>
        <dbReference type="ARBA" id="ARBA00022884"/>
    </source>
</evidence>
<evidence type="ECO:0000259" key="9">
    <source>
        <dbReference type="PROSITE" id="PS50994"/>
    </source>
</evidence>
<feature type="domain" description="Reverse transcriptase" evidence="8">
    <location>
        <begin position="1"/>
        <end position="83"/>
    </location>
</feature>
<dbReference type="InterPro" id="IPR001584">
    <property type="entry name" value="Integrase_cat-core"/>
</dbReference>
<keyword evidence="1" id="KW-0808">Transferase</keyword>
<dbReference type="InterPro" id="IPR012337">
    <property type="entry name" value="RNaseH-like_sf"/>
</dbReference>
<name>A0A284RXP7_ARMOS</name>
<dbReference type="STRING" id="47428.A0A284RXP7"/>
<dbReference type="GO" id="GO:0015074">
    <property type="term" value="P:DNA integration"/>
    <property type="evidence" value="ECO:0007669"/>
    <property type="project" value="InterPro"/>
</dbReference>
<protein>
    <recommendedName>
        <fullName evidence="12">Integrase catalytic domain-containing protein</fullName>
    </recommendedName>
</protein>
<dbReference type="SUPFAM" id="SSF53098">
    <property type="entry name" value="Ribonuclease H-like"/>
    <property type="match status" value="1"/>
</dbReference>
<dbReference type="InterPro" id="IPR041373">
    <property type="entry name" value="RT_RNaseH"/>
</dbReference>
<dbReference type="InterPro" id="IPR043128">
    <property type="entry name" value="Rev_trsase/Diguanyl_cyclase"/>
</dbReference>
<dbReference type="Gene3D" id="3.30.420.10">
    <property type="entry name" value="Ribonuclease H-like superfamily/Ribonuclease H"/>
    <property type="match status" value="1"/>
</dbReference>
<keyword evidence="4" id="KW-0255">Endonuclease</keyword>
<dbReference type="Pfam" id="PF00078">
    <property type="entry name" value="RVT_1"/>
    <property type="match status" value="1"/>
</dbReference>
<dbReference type="InterPro" id="IPR043502">
    <property type="entry name" value="DNA/RNA_pol_sf"/>
</dbReference>
<dbReference type="PANTHER" id="PTHR37984:SF5">
    <property type="entry name" value="PROTEIN NYNRIN-LIKE"/>
    <property type="match status" value="1"/>
</dbReference>
<dbReference type="InterPro" id="IPR036397">
    <property type="entry name" value="RNaseH_sf"/>
</dbReference>
<dbReference type="Gene3D" id="1.10.340.70">
    <property type="match status" value="1"/>
</dbReference>
<dbReference type="Gene3D" id="3.30.70.270">
    <property type="match status" value="2"/>
</dbReference>
<evidence type="ECO:0000256" key="4">
    <source>
        <dbReference type="ARBA" id="ARBA00022759"/>
    </source>
</evidence>
<dbReference type="PANTHER" id="PTHR37984">
    <property type="entry name" value="PROTEIN CBG26694"/>
    <property type="match status" value="1"/>
</dbReference>
<dbReference type="InterPro" id="IPR041588">
    <property type="entry name" value="Integrase_H2C2"/>
</dbReference>
<keyword evidence="5" id="KW-0378">Hydrolase</keyword>
<dbReference type="PROSITE" id="PS50878">
    <property type="entry name" value="RT_POL"/>
    <property type="match status" value="1"/>
</dbReference>
<evidence type="ECO:0000259" key="8">
    <source>
        <dbReference type="PROSITE" id="PS50878"/>
    </source>
</evidence>
<keyword evidence="3" id="KW-0540">Nuclease</keyword>
<dbReference type="SUPFAM" id="SSF56672">
    <property type="entry name" value="DNA/RNA polymerases"/>
    <property type="match status" value="1"/>
</dbReference>
<keyword evidence="7" id="KW-0695">RNA-directed DNA polymerase</keyword>
<dbReference type="EMBL" id="FUEG01000020">
    <property type="protein sequence ID" value="SJL13523.1"/>
    <property type="molecule type" value="Genomic_DNA"/>
</dbReference>
<feature type="domain" description="Integrase catalytic" evidence="9">
    <location>
        <begin position="397"/>
        <end position="507"/>
    </location>
</feature>
<dbReference type="FunFam" id="3.30.70.270:FF:000020">
    <property type="entry name" value="Transposon Tf2-6 polyprotein-like Protein"/>
    <property type="match status" value="1"/>
</dbReference>
<evidence type="ECO:0000256" key="3">
    <source>
        <dbReference type="ARBA" id="ARBA00022722"/>
    </source>
</evidence>
<keyword evidence="2" id="KW-0548">Nucleotidyltransferase</keyword>
<dbReference type="PROSITE" id="PS50994">
    <property type="entry name" value="INTEGRASE"/>
    <property type="match status" value="1"/>
</dbReference>
<evidence type="ECO:0000256" key="2">
    <source>
        <dbReference type="ARBA" id="ARBA00022695"/>
    </source>
</evidence>
<dbReference type="FunFam" id="1.10.340.70:FF:000001">
    <property type="entry name" value="Retrovirus-related Pol polyprotein from transposon gypsy-like Protein"/>
    <property type="match status" value="1"/>
</dbReference>
<dbReference type="CDD" id="cd01647">
    <property type="entry name" value="RT_LTR"/>
    <property type="match status" value="1"/>
</dbReference>
<dbReference type="GO" id="GO:0003964">
    <property type="term" value="F:RNA-directed DNA polymerase activity"/>
    <property type="evidence" value="ECO:0007669"/>
    <property type="project" value="UniProtKB-KW"/>
</dbReference>
<proteinExistence type="predicted"/>
<dbReference type="CDD" id="cd09274">
    <property type="entry name" value="RNase_HI_RT_Ty3"/>
    <property type="match status" value="1"/>
</dbReference>
<dbReference type="GO" id="GO:0005634">
    <property type="term" value="C:nucleus"/>
    <property type="evidence" value="ECO:0007669"/>
    <property type="project" value="UniProtKB-ARBA"/>
</dbReference>
<dbReference type="GO" id="GO:0003723">
    <property type="term" value="F:RNA binding"/>
    <property type="evidence" value="ECO:0007669"/>
    <property type="project" value="UniProtKB-KW"/>
</dbReference>
<reference evidence="11" key="1">
    <citation type="journal article" date="2017" name="Nat. Ecol. Evol.">
        <title>Genome expansion and lineage-specific genetic innovations in the forest pathogenic fungi Armillaria.</title>
        <authorList>
            <person name="Sipos G."/>
            <person name="Prasanna A.N."/>
            <person name="Walter M.C."/>
            <person name="O'Connor E."/>
            <person name="Balint B."/>
            <person name="Krizsan K."/>
            <person name="Kiss B."/>
            <person name="Hess J."/>
            <person name="Varga T."/>
            <person name="Slot J."/>
            <person name="Riley R."/>
            <person name="Boka B."/>
            <person name="Rigling D."/>
            <person name="Barry K."/>
            <person name="Lee J."/>
            <person name="Mihaltcheva S."/>
            <person name="LaButti K."/>
            <person name="Lipzen A."/>
            <person name="Waldron R."/>
            <person name="Moloney N.M."/>
            <person name="Sperisen C."/>
            <person name="Kredics L."/>
            <person name="Vagvoelgyi C."/>
            <person name="Patrignani A."/>
            <person name="Fitzpatrick D."/>
            <person name="Nagy I."/>
            <person name="Doyle S."/>
            <person name="Anderson J.B."/>
            <person name="Grigoriev I.V."/>
            <person name="Gueldener U."/>
            <person name="Muensterkoetter M."/>
            <person name="Nagy L.G."/>
        </authorList>
    </citation>
    <scope>NUCLEOTIDE SEQUENCE [LARGE SCALE GENOMIC DNA]</scope>
    <source>
        <strain evidence="11">C18/9</strain>
    </source>
</reference>
<evidence type="ECO:0000313" key="10">
    <source>
        <dbReference type="EMBL" id="SJL13523.1"/>
    </source>
</evidence>
<dbReference type="InterPro" id="IPR050951">
    <property type="entry name" value="Retrovirus_Pol_polyprotein"/>
</dbReference>
<sequence>MFFGLTNSPATFQWMMNDIFKDLISKGKVTIYLNNILIFTKDLDEHRRIIQRVLQRLWENKLFLKAEKCKFEVLKMEYLGVIISEGTVWMDPVKLAGIAEWPTPTKKKELQLFLSFTNFYCKFIKNYSKVVCALMQLTGKTEWTWGAAQNQAFQQLKKQMAEDVILIIPNRTRRFRVEADASNGAIGAMLSQEQEGRWRPVAFMSKALTATERNYEIYDKELLTIMLTLEDWRHYLMGTLEDVEIWTDHQNLQYFRKLQKLNRRQARWVTELAEYHFVLKHKPVKTATRQKELWDKGIATSLEHEQGITKKDGILYYDNCVYVPRHLALHGDIITQSHNHITAGHPRVSKTRELILREYWWPKMKKDIEAYITGCETCQRTKTSNQAKSALLHPNAIPTEPWTHISVDMITRLPDSNGHDALLVVVDRFSKAIILIPCNIELSAEGWARILRDHVYACHGMPQVVISDQGPQFISAFMKELYRMLDITQNASTTFHPQTDGQTECVN</sequence>